<organism evidence="1">
    <name type="scientific">bioreactor metagenome</name>
    <dbReference type="NCBI Taxonomy" id="1076179"/>
    <lineage>
        <taxon>unclassified sequences</taxon>
        <taxon>metagenomes</taxon>
        <taxon>ecological metagenomes</taxon>
    </lineage>
</organism>
<dbReference type="AlphaFoldDB" id="A0A645I5H2"/>
<protein>
    <recommendedName>
        <fullName evidence="2">Glycosyl transferase family 1 domain-containing protein</fullName>
    </recommendedName>
</protein>
<sequence>MAQPYRSATQSGVSQIAYHYENPMLVTDVGGLAEIVPHNKVGYVVDVDPGRIADALYDFYSNNRAEEFIANIKEEKKKYEWSRMTDTINLI</sequence>
<accession>A0A645I5H2</accession>
<evidence type="ECO:0000313" key="1">
    <source>
        <dbReference type="EMBL" id="MPN42713.1"/>
    </source>
</evidence>
<proteinExistence type="predicted"/>
<dbReference type="SUPFAM" id="SSF53756">
    <property type="entry name" value="UDP-Glycosyltransferase/glycogen phosphorylase"/>
    <property type="match status" value="1"/>
</dbReference>
<evidence type="ECO:0008006" key="2">
    <source>
        <dbReference type="Google" id="ProtNLM"/>
    </source>
</evidence>
<name>A0A645I5H2_9ZZZZ</name>
<reference evidence="1" key="1">
    <citation type="submission" date="2019-08" db="EMBL/GenBank/DDBJ databases">
        <authorList>
            <person name="Kucharzyk K."/>
            <person name="Murdoch R.W."/>
            <person name="Higgins S."/>
            <person name="Loffler F."/>
        </authorList>
    </citation>
    <scope>NUCLEOTIDE SEQUENCE</scope>
</reference>
<dbReference type="EMBL" id="VSSQ01100643">
    <property type="protein sequence ID" value="MPN42713.1"/>
    <property type="molecule type" value="Genomic_DNA"/>
</dbReference>
<gene>
    <name evidence="1" type="ORF">SDC9_190270</name>
</gene>
<dbReference type="Gene3D" id="3.40.50.2000">
    <property type="entry name" value="Glycogen Phosphorylase B"/>
    <property type="match status" value="1"/>
</dbReference>
<comment type="caution">
    <text evidence="1">The sequence shown here is derived from an EMBL/GenBank/DDBJ whole genome shotgun (WGS) entry which is preliminary data.</text>
</comment>